<gene>
    <name evidence="2" type="ORF">GPM918_LOCUS31313</name>
    <name evidence="3" type="ORF">SRO942_LOCUS31953</name>
</gene>
<accession>A0A815I0Q1</accession>
<reference evidence="2" key="1">
    <citation type="submission" date="2021-02" db="EMBL/GenBank/DDBJ databases">
        <authorList>
            <person name="Nowell W R."/>
        </authorList>
    </citation>
    <scope>NUCLEOTIDE SEQUENCE</scope>
</reference>
<dbReference type="InterPro" id="IPR048325">
    <property type="entry name" value="ZSWIM3_N"/>
</dbReference>
<sequence length="528" mass="60567">MYQAMEPYSYLQYQQLYGKDDEIASPLERYVSFDSNTSLIATYTTTLRLQEKNVKELRHHLFEFQDSLVSAKVINWCNKIKPLYSLKTTGEYWLLKRNSEWNKIIEEIQAVADQSCVFLQSCHIFGLAIMLRRPVIILGLEYINTVNEQQAQLNDLVGIYLPLLTTTKNTHHHPIVLSYCHNHFTPLVISENESLSSLKSAVSSAARPLLPLSFWSCSNESTGSVLVNLPVHYTNYLEELNIINLLKKHLNIEDIITDEGLLVRCCSLSEERLPEDMNLLDKYVDYLQENMQPESPEVDSSKPDDLDVALDGVLDGCSFKLGDVFKTFMDFKQKLDDYSKETGAMFRTKDSLKLKEASDLVYKRIDFQCCHGGKIRSRSAGIRPQQHHMALNCQAKIRLYNTGEQLKITITDLKHNHKVDQANMKFYARNRRLDDSAIELIKNYDQHKVPRSIIRNLIMDEKNIKFNTVKDIANVLNKTTSNNSPSQNTAVRDLLNEIKLADPTATVEVNVSERTNALEMIFIASKKQ</sequence>
<dbReference type="Pfam" id="PF21599">
    <property type="entry name" value="ZSWIM3_N"/>
    <property type="match status" value="1"/>
</dbReference>
<evidence type="ECO:0000313" key="4">
    <source>
        <dbReference type="Proteomes" id="UP000663829"/>
    </source>
</evidence>
<evidence type="ECO:0000313" key="2">
    <source>
        <dbReference type="EMBL" id="CAF1359586.1"/>
    </source>
</evidence>
<organism evidence="2 4">
    <name type="scientific">Didymodactylos carnosus</name>
    <dbReference type="NCBI Taxonomy" id="1234261"/>
    <lineage>
        <taxon>Eukaryota</taxon>
        <taxon>Metazoa</taxon>
        <taxon>Spiralia</taxon>
        <taxon>Gnathifera</taxon>
        <taxon>Rotifera</taxon>
        <taxon>Eurotatoria</taxon>
        <taxon>Bdelloidea</taxon>
        <taxon>Philodinida</taxon>
        <taxon>Philodinidae</taxon>
        <taxon>Didymodactylos</taxon>
    </lineage>
</organism>
<dbReference type="PANTHER" id="PTHR31569">
    <property type="entry name" value="SWIM-TYPE DOMAIN-CONTAINING PROTEIN"/>
    <property type="match status" value="1"/>
</dbReference>
<dbReference type="EMBL" id="CAJNOQ010015337">
    <property type="protein sequence ID" value="CAF1359586.1"/>
    <property type="molecule type" value="Genomic_DNA"/>
</dbReference>
<dbReference type="Proteomes" id="UP000681722">
    <property type="component" value="Unassembled WGS sequence"/>
</dbReference>
<evidence type="ECO:0000313" key="3">
    <source>
        <dbReference type="EMBL" id="CAF4236754.1"/>
    </source>
</evidence>
<dbReference type="EMBL" id="CAJOBC010069191">
    <property type="protein sequence ID" value="CAF4236754.1"/>
    <property type="molecule type" value="Genomic_DNA"/>
</dbReference>
<feature type="domain" description="ZSWIM3 N-terminal" evidence="1">
    <location>
        <begin position="320"/>
        <end position="417"/>
    </location>
</feature>
<dbReference type="AlphaFoldDB" id="A0A815I0Q1"/>
<keyword evidence="4" id="KW-1185">Reference proteome</keyword>
<protein>
    <recommendedName>
        <fullName evidence="1">ZSWIM3 N-terminal domain-containing protein</fullName>
    </recommendedName>
</protein>
<evidence type="ECO:0000259" key="1">
    <source>
        <dbReference type="Pfam" id="PF21599"/>
    </source>
</evidence>
<comment type="caution">
    <text evidence="2">The sequence shown here is derived from an EMBL/GenBank/DDBJ whole genome shotgun (WGS) entry which is preliminary data.</text>
</comment>
<proteinExistence type="predicted"/>
<name>A0A815I0Q1_9BILA</name>
<dbReference type="OrthoDB" id="10064699at2759"/>
<dbReference type="Proteomes" id="UP000663829">
    <property type="component" value="Unassembled WGS sequence"/>
</dbReference>
<dbReference type="InterPro" id="IPR052579">
    <property type="entry name" value="Zinc_finger_SWIM"/>
</dbReference>
<dbReference type="PANTHER" id="PTHR31569:SF4">
    <property type="entry name" value="SWIM-TYPE DOMAIN-CONTAINING PROTEIN"/>
    <property type="match status" value="1"/>
</dbReference>